<gene>
    <name evidence="2" type="ORF">Pflav_043560</name>
</gene>
<dbReference type="AlphaFoldDB" id="A0A6F8XVT6"/>
<dbReference type="NCBIfam" id="NF038032">
    <property type="entry name" value="CehA_McbA_metalo"/>
    <property type="match status" value="1"/>
</dbReference>
<dbReference type="RefSeq" id="WP_173037593.1">
    <property type="nucleotide sequence ID" value="NZ_AP022870.1"/>
</dbReference>
<dbReference type="InterPro" id="IPR003141">
    <property type="entry name" value="Pol/His_phosphatase_N"/>
</dbReference>
<dbReference type="GO" id="GO:0004534">
    <property type="term" value="F:5'-3' RNA exonuclease activity"/>
    <property type="evidence" value="ECO:0007669"/>
    <property type="project" value="TreeGrafter"/>
</dbReference>
<proteinExistence type="predicted"/>
<reference evidence="2 3" key="1">
    <citation type="submission" date="2020-03" db="EMBL/GenBank/DDBJ databases">
        <title>Whole genome shotgun sequence of Phytohabitans flavus NBRC 107702.</title>
        <authorList>
            <person name="Komaki H."/>
            <person name="Tamura T."/>
        </authorList>
    </citation>
    <scope>NUCLEOTIDE SEQUENCE [LARGE SCALE GENOMIC DNA]</scope>
    <source>
        <strain evidence="2 3">NBRC 107702</strain>
    </source>
</reference>
<dbReference type="InterPro" id="IPR052018">
    <property type="entry name" value="PHP_domain"/>
</dbReference>
<dbReference type="SUPFAM" id="SSF89550">
    <property type="entry name" value="PHP domain-like"/>
    <property type="match status" value="1"/>
</dbReference>
<feature type="domain" description="Polymerase/histidinol phosphatase N-terminal" evidence="1">
    <location>
        <begin position="171"/>
        <end position="235"/>
    </location>
</feature>
<dbReference type="Gene3D" id="3.20.20.140">
    <property type="entry name" value="Metal-dependent hydrolases"/>
    <property type="match status" value="1"/>
</dbReference>
<evidence type="ECO:0000259" key="1">
    <source>
        <dbReference type="SMART" id="SM00481"/>
    </source>
</evidence>
<dbReference type="CDD" id="cd07432">
    <property type="entry name" value="PHP_HisPPase"/>
    <property type="match status" value="1"/>
</dbReference>
<dbReference type="InterPro" id="IPR016195">
    <property type="entry name" value="Pol/histidinol_Pase-like"/>
</dbReference>
<dbReference type="PANTHER" id="PTHR42924">
    <property type="entry name" value="EXONUCLEASE"/>
    <property type="match status" value="1"/>
</dbReference>
<evidence type="ECO:0000313" key="3">
    <source>
        <dbReference type="Proteomes" id="UP000502508"/>
    </source>
</evidence>
<dbReference type="EMBL" id="AP022870">
    <property type="protein sequence ID" value="BCB77946.1"/>
    <property type="molecule type" value="Genomic_DNA"/>
</dbReference>
<organism evidence="2 3">
    <name type="scientific">Phytohabitans flavus</name>
    <dbReference type="NCBI Taxonomy" id="1076124"/>
    <lineage>
        <taxon>Bacteria</taxon>
        <taxon>Bacillati</taxon>
        <taxon>Actinomycetota</taxon>
        <taxon>Actinomycetes</taxon>
        <taxon>Micromonosporales</taxon>
        <taxon>Micromonosporaceae</taxon>
    </lineage>
</organism>
<name>A0A6F8XVT6_9ACTN</name>
<keyword evidence="3" id="KW-1185">Reference proteome</keyword>
<dbReference type="GO" id="GO:0035312">
    <property type="term" value="F:5'-3' DNA exonuclease activity"/>
    <property type="evidence" value="ECO:0007669"/>
    <property type="project" value="TreeGrafter"/>
</dbReference>
<evidence type="ECO:0000313" key="2">
    <source>
        <dbReference type="EMBL" id="BCB77946.1"/>
    </source>
</evidence>
<dbReference type="PANTHER" id="PTHR42924:SF3">
    <property type="entry name" value="POLYMERASE_HISTIDINOL PHOSPHATASE N-TERMINAL DOMAIN-CONTAINING PROTEIN"/>
    <property type="match status" value="1"/>
</dbReference>
<sequence length="485" mass="52247">MVDQVAVPAVAAGARTGVGTTVLVFSGRFRFGIDKWEYVPFEVPPGVRRITVRTAWDRFPVVPGLAGNVLDIGIFGTAGWEVGNRRGFRGWSGGARTWFTVSETDATPGYLAGPIEPGMWAVALGPVVLNPLGMRWRIRVELEYGDRPPVPTVAEPAPRAVPDRGPGWYRGDLHLHSVHSDGRRTQDQVAEAVREAGLDFFASTEHNTSAGNRAWTAQPADDLLVLPGQEVTTRHGHWLAVGLPPEGWVDWRYAPRDGSFADHARLVRDQGGLVIAAHPAVPCPSAAWEFGYRHVDAIEVWNGHWNLDDEVALRIWHRLLRRGRRIAAVGGSDSHAPHQPVGHPQTEVETTGLSAAALVEGLRLGRAYITGSSAVTLRLTASAGERGTGPGHTLHVPPGTPVTVNATVSGAPGTTLRIVTATGPVARTNIGESGTGSLRWTTTGAAARFARAEVRRNRPRRFPSSMVALSNPVWLAHPDIPTDCR</sequence>
<dbReference type="KEGG" id="pfla:Pflav_043560"/>
<dbReference type="SMART" id="SM00481">
    <property type="entry name" value="POLIIIAc"/>
    <property type="match status" value="1"/>
</dbReference>
<dbReference type="Proteomes" id="UP000502508">
    <property type="component" value="Chromosome"/>
</dbReference>
<reference evidence="2 3" key="2">
    <citation type="submission" date="2020-03" db="EMBL/GenBank/DDBJ databases">
        <authorList>
            <person name="Ichikawa N."/>
            <person name="Kimura A."/>
            <person name="Kitahashi Y."/>
            <person name="Uohara A."/>
        </authorList>
    </citation>
    <scope>NUCLEOTIDE SEQUENCE [LARGE SCALE GENOMIC DNA]</scope>
    <source>
        <strain evidence="2 3">NBRC 107702</strain>
    </source>
</reference>
<accession>A0A6F8XVT6</accession>
<protein>
    <submittedName>
        <fullName evidence="2">Phosphoesterase</fullName>
    </submittedName>
</protein>